<sequence length="71" mass="7925">MSDSPFGDRNPPRSFDPEQSNGENAPENSGDLQDKAAEKVSEAERRARITSPESEGDRGFEVKREFGREVK</sequence>
<feature type="compositionally biased region" description="Basic and acidic residues" evidence="1">
    <location>
        <begin position="32"/>
        <end position="47"/>
    </location>
</feature>
<protein>
    <submittedName>
        <fullName evidence="2">Uncharacterized protein</fullName>
    </submittedName>
</protein>
<dbReference type="EMBL" id="CP046452">
    <property type="protein sequence ID" value="QGU01665.1"/>
    <property type="molecule type" value="Genomic_DNA"/>
</dbReference>
<gene>
    <name evidence="2" type="ORF">CKALI_03930</name>
</gene>
<keyword evidence="3" id="KW-1185">Reference proteome</keyword>
<dbReference type="RefSeq" id="WP_156192045.1">
    <property type="nucleotide sequence ID" value="NZ_CP046452.1"/>
</dbReference>
<organism evidence="2 3">
    <name type="scientific">Corynebacterium kalinowskii</name>
    <dbReference type="NCBI Taxonomy" id="2675216"/>
    <lineage>
        <taxon>Bacteria</taxon>
        <taxon>Bacillati</taxon>
        <taxon>Actinomycetota</taxon>
        <taxon>Actinomycetes</taxon>
        <taxon>Mycobacteriales</taxon>
        <taxon>Corynebacteriaceae</taxon>
        <taxon>Corynebacterium</taxon>
    </lineage>
</organism>
<evidence type="ECO:0000313" key="2">
    <source>
        <dbReference type="EMBL" id="QGU01665.1"/>
    </source>
</evidence>
<evidence type="ECO:0000313" key="3">
    <source>
        <dbReference type="Proteomes" id="UP000427071"/>
    </source>
</evidence>
<dbReference type="AlphaFoldDB" id="A0A6B8VRN2"/>
<feature type="compositionally biased region" description="Polar residues" evidence="1">
    <location>
        <begin position="17"/>
        <end position="31"/>
    </location>
</feature>
<feature type="compositionally biased region" description="Basic and acidic residues" evidence="1">
    <location>
        <begin position="55"/>
        <end position="71"/>
    </location>
</feature>
<accession>A0A6B8VRN2</accession>
<reference evidence="3" key="1">
    <citation type="submission" date="2019-11" db="EMBL/GenBank/DDBJ databases">
        <title>Complete genome sequence of Corynebacterium kalinowskii 1959, a novel Corynebacterium species isolated from soil of a small paddock in Vilsendorf, Germany.</title>
        <authorList>
            <person name="Schaffert L."/>
            <person name="Ruwe M."/>
            <person name="Milse J."/>
            <person name="Hanuschka K."/>
            <person name="Ortseifen V."/>
            <person name="Droste J."/>
            <person name="Brandt D."/>
            <person name="Schlueter L."/>
            <person name="Kutter Y."/>
            <person name="Vinke S."/>
            <person name="Viehoefer P."/>
            <person name="Jacob L."/>
            <person name="Luebke N.-C."/>
            <person name="Schulte-Berndt E."/>
            <person name="Hain C."/>
            <person name="Linder M."/>
            <person name="Schmidt P."/>
            <person name="Wollenschlaeger L."/>
            <person name="Luttermann T."/>
            <person name="Thieme E."/>
            <person name="Hassa J."/>
            <person name="Haak M."/>
            <person name="Wittchen M."/>
            <person name="Mentz A."/>
            <person name="Persicke M."/>
            <person name="Busche T."/>
            <person name="Ruckert C."/>
        </authorList>
    </citation>
    <scope>NUCLEOTIDE SEQUENCE [LARGE SCALE GENOMIC DNA]</scope>
    <source>
        <strain evidence="3">1959</strain>
    </source>
</reference>
<proteinExistence type="predicted"/>
<dbReference type="KEGG" id="ckw:CKALI_03930"/>
<feature type="region of interest" description="Disordered" evidence="1">
    <location>
        <begin position="1"/>
        <end position="71"/>
    </location>
</feature>
<evidence type="ECO:0000256" key="1">
    <source>
        <dbReference type="SAM" id="MobiDB-lite"/>
    </source>
</evidence>
<dbReference type="Proteomes" id="UP000427071">
    <property type="component" value="Chromosome"/>
</dbReference>
<name>A0A6B8VRN2_9CORY</name>